<feature type="transmembrane region" description="Helical" evidence="2">
    <location>
        <begin position="91"/>
        <end position="111"/>
    </location>
</feature>
<evidence type="ECO:0000313" key="4">
    <source>
        <dbReference type="EMBL" id="MBM7641942.1"/>
    </source>
</evidence>
<keyword evidence="1" id="KW-0238">DNA-binding</keyword>
<keyword evidence="5" id="KW-1185">Reference proteome</keyword>
<keyword evidence="2" id="KW-0472">Membrane</keyword>
<dbReference type="EMBL" id="JAFBEH010000002">
    <property type="protein sequence ID" value="MBM7641942.1"/>
    <property type="molecule type" value="Genomic_DNA"/>
</dbReference>
<dbReference type="Gene3D" id="1.10.260.40">
    <property type="entry name" value="lambda repressor-like DNA-binding domains"/>
    <property type="match status" value="1"/>
</dbReference>
<dbReference type="InterPro" id="IPR001387">
    <property type="entry name" value="Cro/C1-type_HTH"/>
</dbReference>
<sequence>MNFSQQIKSLRAKHKMTQQEMADRLGISRQAISNWENDRNLPDIEMLISLSRTFDISLDELILGESNMTNMTRKLIDDTSKTRRTAMNLRILKIAIALIAFGFICFLAAVLGQPSWENLLADASRISFLGGLISFVILGAKNILELFKAK</sequence>
<name>A0ABS2PPI2_9STRE</name>
<evidence type="ECO:0000256" key="2">
    <source>
        <dbReference type="SAM" id="Phobius"/>
    </source>
</evidence>
<evidence type="ECO:0000259" key="3">
    <source>
        <dbReference type="PROSITE" id="PS50943"/>
    </source>
</evidence>
<feature type="transmembrane region" description="Helical" evidence="2">
    <location>
        <begin position="123"/>
        <end position="144"/>
    </location>
</feature>
<accession>A0ABS2PPI2</accession>
<dbReference type="PANTHER" id="PTHR46558">
    <property type="entry name" value="TRACRIPTIONAL REGULATORY PROTEIN-RELATED-RELATED"/>
    <property type="match status" value="1"/>
</dbReference>
<dbReference type="SUPFAM" id="SSF47413">
    <property type="entry name" value="lambda repressor-like DNA-binding domains"/>
    <property type="match status" value="1"/>
</dbReference>
<evidence type="ECO:0000313" key="5">
    <source>
        <dbReference type="Proteomes" id="UP000697472"/>
    </source>
</evidence>
<protein>
    <submittedName>
        <fullName evidence="4">Transcriptional regulator with XRE-family HTH domain</fullName>
    </submittedName>
</protein>
<keyword evidence="2" id="KW-0812">Transmembrane</keyword>
<keyword evidence="2" id="KW-1133">Transmembrane helix</keyword>
<dbReference type="InterPro" id="IPR010982">
    <property type="entry name" value="Lambda_DNA-bd_dom_sf"/>
</dbReference>
<proteinExistence type="predicted"/>
<dbReference type="CDD" id="cd00093">
    <property type="entry name" value="HTH_XRE"/>
    <property type="match status" value="1"/>
</dbReference>
<dbReference type="RefSeq" id="WP_205008809.1">
    <property type="nucleotide sequence ID" value="NZ_JAFBEH010000002.1"/>
</dbReference>
<dbReference type="SMART" id="SM00530">
    <property type="entry name" value="HTH_XRE"/>
    <property type="match status" value="1"/>
</dbReference>
<gene>
    <name evidence="4" type="ORF">JOC28_000230</name>
</gene>
<evidence type="ECO:0000256" key="1">
    <source>
        <dbReference type="ARBA" id="ARBA00023125"/>
    </source>
</evidence>
<organism evidence="4 5">
    <name type="scientific">Streptococcus loxodontisalivarius</name>
    <dbReference type="NCBI Taxonomy" id="1349415"/>
    <lineage>
        <taxon>Bacteria</taxon>
        <taxon>Bacillati</taxon>
        <taxon>Bacillota</taxon>
        <taxon>Bacilli</taxon>
        <taxon>Lactobacillales</taxon>
        <taxon>Streptococcaceae</taxon>
        <taxon>Streptococcus</taxon>
    </lineage>
</organism>
<dbReference type="PANTHER" id="PTHR46558:SF15">
    <property type="entry name" value="HELIX-TURN-HELIX DOMAIN PROTEIN"/>
    <property type="match status" value="1"/>
</dbReference>
<dbReference type="Pfam" id="PF01381">
    <property type="entry name" value="HTH_3"/>
    <property type="match status" value="1"/>
</dbReference>
<comment type="caution">
    <text evidence="4">The sequence shown here is derived from an EMBL/GenBank/DDBJ whole genome shotgun (WGS) entry which is preliminary data.</text>
</comment>
<dbReference type="PROSITE" id="PS50943">
    <property type="entry name" value="HTH_CROC1"/>
    <property type="match status" value="1"/>
</dbReference>
<dbReference type="Proteomes" id="UP000697472">
    <property type="component" value="Unassembled WGS sequence"/>
</dbReference>
<feature type="domain" description="HTH cro/C1-type" evidence="3">
    <location>
        <begin position="7"/>
        <end position="61"/>
    </location>
</feature>
<reference evidence="4 5" key="1">
    <citation type="submission" date="2021-01" db="EMBL/GenBank/DDBJ databases">
        <title>Genomic Encyclopedia of Type Strains, Phase IV (KMG-IV): sequencing the most valuable type-strain genomes for metagenomic binning, comparative biology and taxonomic classification.</title>
        <authorList>
            <person name="Goeker M."/>
        </authorList>
    </citation>
    <scope>NUCLEOTIDE SEQUENCE [LARGE SCALE GENOMIC DNA]</scope>
    <source>
        <strain evidence="4 5">DSM 27382</strain>
    </source>
</reference>